<feature type="transmembrane region" description="Helical" evidence="7">
    <location>
        <begin position="533"/>
        <end position="559"/>
    </location>
</feature>
<organism evidence="9 10">
    <name type="scientific">Pocillopora damicornis</name>
    <name type="common">Cauliflower coral</name>
    <name type="synonym">Millepora damicornis</name>
    <dbReference type="NCBI Taxonomy" id="46731"/>
    <lineage>
        <taxon>Eukaryota</taxon>
        <taxon>Metazoa</taxon>
        <taxon>Cnidaria</taxon>
        <taxon>Anthozoa</taxon>
        <taxon>Hexacorallia</taxon>
        <taxon>Scleractinia</taxon>
        <taxon>Astrocoeniina</taxon>
        <taxon>Pocilloporidae</taxon>
        <taxon>Pocillopora</taxon>
    </lineage>
</organism>
<dbReference type="GO" id="GO:0005886">
    <property type="term" value="C:plasma membrane"/>
    <property type="evidence" value="ECO:0007669"/>
    <property type="project" value="UniProtKB-SubCell"/>
</dbReference>
<name>A0A3M6T4V1_POCDA</name>
<comment type="caution">
    <text evidence="9">The sequence shown here is derived from an EMBL/GenBank/DDBJ whole genome shotgun (WGS) entry which is preliminary data.</text>
</comment>
<feature type="transmembrane region" description="Helical" evidence="7">
    <location>
        <begin position="1109"/>
        <end position="1129"/>
    </location>
</feature>
<comment type="subcellular location">
    <subcellularLocation>
        <location evidence="1">Cell membrane</location>
        <topology evidence="1">Multi-pass membrane protein</topology>
    </subcellularLocation>
</comment>
<evidence type="ECO:0000256" key="7">
    <source>
        <dbReference type="SAM" id="Phobius"/>
    </source>
</evidence>
<feature type="compositionally biased region" description="Basic residues" evidence="6">
    <location>
        <begin position="956"/>
        <end position="965"/>
    </location>
</feature>
<dbReference type="InterPro" id="IPR000276">
    <property type="entry name" value="GPCR_Rhodpsn"/>
</dbReference>
<evidence type="ECO:0000256" key="6">
    <source>
        <dbReference type="SAM" id="MobiDB-lite"/>
    </source>
</evidence>
<dbReference type="GO" id="GO:0004930">
    <property type="term" value="F:G protein-coupled receptor activity"/>
    <property type="evidence" value="ECO:0007669"/>
    <property type="project" value="InterPro"/>
</dbReference>
<feature type="transmembrane region" description="Helical" evidence="7">
    <location>
        <begin position="1279"/>
        <end position="1295"/>
    </location>
</feature>
<reference evidence="9 10" key="1">
    <citation type="journal article" date="2018" name="Sci. Rep.">
        <title>Comparative analysis of the Pocillopora damicornis genome highlights role of immune system in coral evolution.</title>
        <authorList>
            <person name="Cunning R."/>
            <person name="Bay R.A."/>
            <person name="Gillette P."/>
            <person name="Baker A.C."/>
            <person name="Traylor-Knowles N."/>
        </authorList>
    </citation>
    <scope>NUCLEOTIDE SEQUENCE [LARGE SCALE GENOMIC DNA]</scope>
    <source>
        <strain evidence="9">RSMAS</strain>
        <tissue evidence="9">Whole animal</tissue>
    </source>
</reference>
<feature type="transmembrane region" description="Helical" evidence="7">
    <location>
        <begin position="330"/>
        <end position="354"/>
    </location>
</feature>
<keyword evidence="5 7" id="KW-0472">Membrane</keyword>
<feature type="transmembrane region" description="Helical" evidence="7">
    <location>
        <begin position="1866"/>
        <end position="1891"/>
    </location>
</feature>
<feature type="transmembrane region" description="Helical" evidence="7">
    <location>
        <begin position="655"/>
        <end position="674"/>
    </location>
</feature>
<evidence type="ECO:0000259" key="8">
    <source>
        <dbReference type="PROSITE" id="PS50262"/>
    </source>
</evidence>
<feature type="transmembrane region" description="Helical" evidence="7">
    <location>
        <begin position="843"/>
        <end position="865"/>
    </location>
</feature>
<keyword evidence="10" id="KW-1185">Reference proteome</keyword>
<feature type="transmembrane region" description="Helical" evidence="7">
    <location>
        <begin position="1196"/>
        <end position="1218"/>
    </location>
</feature>
<evidence type="ECO:0000256" key="2">
    <source>
        <dbReference type="ARBA" id="ARBA00022475"/>
    </source>
</evidence>
<accession>A0A3M6T4V1</accession>
<dbReference type="CDD" id="cd00637">
    <property type="entry name" value="7tm_classA_rhodopsin-like"/>
    <property type="match status" value="6"/>
</dbReference>
<feature type="transmembrane region" description="Helical" evidence="7">
    <location>
        <begin position="101"/>
        <end position="126"/>
    </location>
</feature>
<dbReference type="EMBL" id="RCHS01004337">
    <property type="protein sequence ID" value="RMX35953.1"/>
    <property type="molecule type" value="Genomic_DNA"/>
</dbReference>
<feature type="transmembrane region" description="Helical" evidence="7">
    <location>
        <begin position="31"/>
        <end position="54"/>
    </location>
</feature>
<evidence type="ECO:0000313" key="10">
    <source>
        <dbReference type="Proteomes" id="UP000275408"/>
    </source>
</evidence>
<feature type="transmembrane region" description="Helical" evidence="7">
    <location>
        <begin position="1445"/>
        <end position="1470"/>
    </location>
</feature>
<feature type="transmembrane region" description="Helical" evidence="7">
    <location>
        <begin position="877"/>
        <end position="897"/>
    </location>
</feature>
<keyword evidence="3 7" id="KW-0812">Transmembrane</keyword>
<feature type="transmembrane region" description="Helical" evidence="7">
    <location>
        <begin position="1751"/>
        <end position="1771"/>
    </location>
</feature>
<feature type="transmembrane region" description="Helical" evidence="7">
    <location>
        <begin position="565"/>
        <end position="588"/>
    </location>
</feature>
<keyword evidence="2" id="KW-1003">Cell membrane</keyword>
<dbReference type="InterPro" id="IPR017452">
    <property type="entry name" value="GPCR_Rhodpsn_7TM"/>
</dbReference>
<dbReference type="SUPFAM" id="SSF81321">
    <property type="entry name" value="Family A G protein-coupled receptor-like"/>
    <property type="match status" value="6"/>
</dbReference>
<evidence type="ECO:0000256" key="3">
    <source>
        <dbReference type="ARBA" id="ARBA00022692"/>
    </source>
</evidence>
<feature type="transmembrane region" description="Helical" evidence="7">
    <location>
        <begin position="233"/>
        <end position="256"/>
    </location>
</feature>
<feature type="transmembrane region" description="Helical" evidence="7">
    <location>
        <begin position="1135"/>
        <end position="1155"/>
    </location>
</feature>
<protein>
    <recommendedName>
        <fullName evidence="8">G-protein coupled receptors family 1 profile domain-containing protein</fullName>
    </recommendedName>
</protein>
<dbReference type="OrthoDB" id="5962146at2759"/>
<feature type="transmembrane region" description="Helical" evidence="7">
    <location>
        <begin position="1331"/>
        <end position="1351"/>
    </location>
</feature>
<feature type="transmembrane region" description="Helical" evidence="7">
    <location>
        <begin position="712"/>
        <end position="733"/>
    </location>
</feature>
<dbReference type="Pfam" id="PF00001">
    <property type="entry name" value="7tm_1"/>
    <property type="match status" value="6"/>
</dbReference>
<dbReference type="Proteomes" id="UP000275408">
    <property type="component" value="Unassembled WGS sequence"/>
</dbReference>
<feature type="transmembrane region" description="Helical" evidence="7">
    <location>
        <begin position="1357"/>
        <end position="1378"/>
    </location>
</feature>
<feature type="transmembrane region" description="Helical" evidence="7">
    <location>
        <begin position="400"/>
        <end position="426"/>
    </location>
</feature>
<dbReference type="PRINTS" id="PR00237">
    <property type="entry name" value="GPCRRHODOPSN"/>
</dbReference>
<feature type="domain" description="G-protein coupled receptors family 1 profile" evidence="8">
    <location>
        <begin position="653"/>
        <end position="823"/>
    </location>
</feature>
<feature type="domain" description="G-protein coupled receptors family 1 profile" evidence="8">
    <location>
        <begin position="46"/>
        <end position="289"/>
    </location>
</feature>
<evidence type="ECO:0000313" key="9">
    <source>
        <dbReference type="EMBL" id="RMX35953.1"/>
    </source>
</evidence>
<feature type="transmembrane region" description="Helical" evidence="7">
    <location>
        <begin position="629"/>
        <end position="649"/>
    </location>
</feature>
<feature type="transmembrane region" description="Helical" evidence="7">
    <location>
        <begin position="66"/>
        <end position="85"/>
    </location>
</feature>
<feature type="region of interest" description="Disordered" evidence="6">
    <location>
        <begin position="948"/>
        <end position="986"/>
    </location>
</feature>
<feature type="transmembrane region" description="Helical" evidence="7">
    <location>
        <begin position="1415"/>
        <end position="1439"/>
    </location>
</feature>
<dbReference type="PROSITE" id="PS50262">
    <property type="entry name" value="G_PROTEIN_RECEP_F1_2"/>
    <property type="match status" value="6"/>
</dbReference>
<feature type="transmembrane region" description="Helical" evidence="7">
    <location>
        <begin position="147"/>
        <end position="167"/>
    </location>
</feature>
<feature type="transmembrane region" description="Helical" evidence="7">
    <location>
        <begin position="1705"/>
        <end position="1730"/>
    </location>
</feature>
<feature type="transmembrane region" description="Helical" evidence="7">
    <location>
        <begin position="1580"/>
        <end position="1605"/>
    </location>
</feature>
<evidence type="ECO:0000256" key="4">
    <source>
        <dbReference type="ARBA" id="ARBA00022989"/>
    </source>
</evidence>
<feature type="transmembrane region" description="Helical" evidence="7">
    <location>
        <begin position="471"/>
        <end position="491"/>
    </location>
</feature>
<feature type="domain" description="G-protein coupled receptors family 1 profile" evidence="8">
    <location>
        <begin position="346"/>
        <end position="586"/>
    </location>
</feature>
<feature type="transmembrane region" description="Helical" evidence="7">
    <location>
        <begin position="447"/>
        <end position="465"/>
    </location>
</feature>
<evidence type="ECO:0000256" key="1">
    <source>
        <dbReference type="ARBA" id="ARBA00004651"/>
    </source>
</evidence>
<evidence type="ECO:0000256" key="5">
    <source>
        <dbReference type="ARBA" id="ARBA00023136"/>
    </source>
</evidence>
<feature type="transmembrane region" description="Helical" evidence="7">
    <location>
        <begin position="1634"/>
        <end position="1658"/>
    </location>
</feature>
<proteinExistence type="predicted"/>
<feature type="transmembrane region" description="Helical" evidence="7">
    <location>
        <begin position="1837"/>
        <end position="1860"/>
    </location>
</feature>
<feature type="transmembrane region" description="Helical" evidence="7">
    <location>
        <begin position="686"/>
        <end position="706"/>
    </location>
</feature>
<dbReference type="SMART" id="SM01381">
    <property type="entry name" value="7TM_GPCR_Srsx"/>
    <property type="match status" value="1"/>
</dbReference>
<feature type="transmembrane region" description="Helical" evidence="7">
    <location>
        <begin position="173"/>
        <end position="192"/>
    </location>
</feature>
<feature type="transmembrane region" description="Helical" evidence="7">
    <location>
        <begin position="800"/>
        <end position="822"/>
    </location>
</feature>
<feature type="domain" description="G-protein coupled receptors family 1 profile" evidence="8">
    <location>
        <begin position="1074"/>
        <end position="1216"/>
    </location>
</feature>
<dbReference type="PANTHER" id="PTHR22750">
    <property type="entry name" value="G-PROTEIN COUPLED RECEPTOR"/>
    <property type="match status" value="1"/>
</dbReference>
<feature type="transmembrane region" description="Helical" evidence="7">
    <location>
        <begin position="1074"/>
        <end position="1097"/>
    </location>
</feature>
<keyword evidence="4 7" id="KW-1133">Transmembrane helix</keyword>
<sequence>MTNLTEDAGNYITTHREFFCTTGLGAAFKMFSLTLALPLSITAIFGNVLIILALRKVSSLHPPSKFLLGSLACTDLGVGLILHPIRSGFFLSPDHSEDCHYFWILFNITGFVFGGVSLLTMTAISVDRLLALSMGLRYKQLVTVRRVRVLVITFWIFCTFGSITVLHSLRLTLGIGCAAFLPCTIISTFCYIKIYRTLRFSHAQVPSQSHQGQQNREGTPLNKARYKKTVSTVLWAQISLLACSLPFGSLVSFASITGSVDPAAQSFKVIVSLAVTLMLSNSTLNPFLYCWKMTEMRQAEIMANSPGDGNHTTQHQEFFCNSGLSSTQRIIISALGVPLSIIAFLGNFLIISVLCKVSSLHPPSKLLLGCLACTDLGVGLIVHPLRSGFYLLLENSKGCYYFFIVYNFTGFIFAGVSLSTTTAISVDRLLALLLGLRYRQVVTVRRVRTLIAILLFSCTSASVVAFNSLSIAFRFVCALLLLCVAISSFCYTKIYRTLRLSHAQGQHKDEQGQQNGERVQLNKARYQKTVFTALWIQMALLACYLPYGLVTAFITITGLNTQSITFVWCLTASLVLSNSTMNPFLYYWKMREMRQAVKDTIRKFCCLLCRTKQTWSITSRRDVKHTGSFVDKSIFCYTLWILVIIAAFAFRGVSLSTTTAISVDRLLALLLGLRYRQVVTVRRVKFLTVFLWFLGASVAIVALYSLHLAFRIAFAAILSCTVTSSFCYIRIYYKLRLSQAQVQDQGHQGQPSQVGIQVNRVRYKKTVSTALWVQVLFLACHLPFGLLLGFITITGLNTPFLWFALALTASLMFIYATLNPLLYCWRMRELRQAVSSLHPPSKLLLSCLLYGFEKSVVCYTLWILYTIVAFAFRGASLSTTTAISVDRLLALLLGLRYRQVVTVRRRFCSNGNILWSTSCFTHSLCSRFMLRNNLFILLHQNLFHTSSFSSTSARPMSRRTTKSRRNSNEQGPIQKDSVHSTLGSSTISGLSSPIWFIVRFYYYHWIEYTIPLVCFGSSNESDVFLLNSEPIAVLLEDKRIKASNLSVGLIAHPLFCGLLFQTERLSSCFSTSFLFSYVSLSTMTVISVDRLLALLLGLRYRQVVTVRRVKISIVALWILCSSVVMIVIYGNRSMAFGISSAGLLMCIVISTFCYTKIYRTLRLSQVQVQEQSHQGQPNEEGTPLNKERYKKTVSTALWVQITLLACYVPSGLVSVFVITASRTPAVSGNVLIIVALQKVCSLHPPSKFLLSCLAYTDLVMNLICHPLFSAFSFSPKNSIFCYTFWILFIIALFAFRGVSLATTTAISVDRLLALLLGLRYRQVVTVRRVKFLTIFLWLLSASVAMVALYSLHLAFRIAFAAFLSCAVTSSFCYIRIYYKLRLSQAQVQDQCHEGQPNQEGIQVNRVRYKKTVSTALWVQVLFLACHLPFGLFLGFITITGLNTPFLWFSLALATDLMYTYSTLNPLLYCWRIRELRKAVKDTIKNTKQLKSTEKVKSLHFFSAFLSQRFVAFYIQRIAVGIISVALLSYIQAQEQDQDHQGQRKDCPQHCGMANATEDENPTFTNQEFSGVSGLTLAHKIIVLMLGIPLSISAVVGNVLIIVALYKNLTEDRKYVATKQMICTSGLGAAASHKILSLTLTVPLSITAILGNILIIIALRKVSSLHPPSKLLLGCLACTDLGVGLISHPLLNGLFLSPERWFGCDAFWILFNTTGFVFAGISLLTMTAISVDRLLALLLGLRYRQMVTAWRVKVLIIALWLFSTLVAMVAFYSHRLALSIACAALVLCIVISTFCYNKIYRTLRLSQTLVQGQVYPEQPNGEGILLNRARYKKTVSTALWVQMALLACYLPFGFISVYMTAGLHTPSILFAWALTISLMYFNSTLNPFLYCWKMRELRKEVKNTVNCVMLLEAIENHFSVWMRCQPYLECSSATLTV</sequence>
<feature type="domain" description="G-protein coupled receptors family 1 profile" evidence="8">
    <location>
        <begin position="1228"/>
        <end position="1468"/>
    </location>
</feature>
<feature type="domain" description="G-protein coupled receptors family 1 profile" evidence="8">
    <location>
        <begin position="1650"/>
        <end position="1889"/>
    </location>
</feature>
<gene>
    <name evidence="9" type="ORF">pdam_00005244</name>
</gene>
<feature type="transmembrane region" description="Helical" evidence="7">
    <location>
        <begin position="770"/>
        <end position="794"/>
    </location>
</feature>
<feature type="transmembrane region" description="Helical" evidence="7">
    <location>
        <begin position="1777"/>
        <end position="1795"/>
    </location>
</feature>
<dbReference type="Gene3D" id="1.20.1070.10">
    <property type="entry name" value="Rhodopsin 7-helix transmembrane proteins"/>
    <property type="match status" value="6"/>
</dbReference>
<feature type="transmembrane region" description="Helical" evidence="7">
    <location>
        <begin position="1045"/>
        <end position="1062"/>
    </location>
</feature>